<dbReference type="PROSITE" id="PS50405">
    <property type="entry name" value="GST_CTER"/>
    <property type="match status" value="1"/>
</dbReference>
<dbReference type="SUPFAM" id="SSF47616">
    <property type="entry name" value="GST C-terminal domain-like"/>
    <property type="match status" value="1"/>
</dbReference>
<dbReference type="InterPro" id="IPR010987">
    <property type="entry name" value="Glutathione-S-Trfase_C-like"/>
</dbReference>
<accession>A0ABT8TLU2</accession>
<keyword evidence="6" id="KW-1185">Reference proteome</keyword>
<dbReference type="InterPro" id="IPR040079">
    <property type="entry name" value="Glutathione_S-Trfase"/>
</dbReference>
<dbReference type="InterPro" id="IPR036282">
    <property type="entry name" value="Glutathione-S-Trfase_C_sf"/>
</dbReference>
<dbReference type="Pfam" id="PF13409">
    <property type="entry name" value="GST_N_2"/>
    <property type="match status" value="1"/>
</dbReference>
<dbReference type="Pfam" id="PF13410">
    <property type="entry name" value="GST_C_2"/>
    <property type="match status" value="1"/>
</dbReference>
<dbReference type="PANTHER" id="PTHR43900:SF3">
    <property type="entry name" value="GLUTATHIONE S-TRANSFERASE RHO"/>
    <property type="match status" value="1"/>
</dbReference>
<reference evidence="5" key="1">
    <citation type="submission" date="2023-07" db="EMBL/GenBank/DDBJ databases">
        <title>Gilvimarinus algae sp. nov., isolated from the surface of Kelp.</title>
        <authorList>
            <person name="Sun Y.Y."/>
            <person name="Gong Y."/>
            <person name="Du Z.J."/>
        </authorList>
    </citation>
    <scope>NUCLEOTIDE SEQUENCE</scope>
    <source>
        <strain evidence="5">SDUM040014</strain>
    </source>
</reference>
<evidence type="ECO:0000313" key="6">
    <source>
        <dbReference type="Proteomes" id="UP001168380"/>
    </source>
</evidence>
<dbReference type="SFLD" id="SFLDS00019">
    <property type="entry name" value="Glutathione_Transferase_(cytos"/>
    <property type="match status" value="1"/>
</dbReference>
<dbReference type="PANTHER" id="PTHR43900">
    <property type="entry name" value="GLUTATHIONE S-TRANSFERASE RHO"/>
    <property type="match status" value="1"/>
</dbReference>
<organism evidence="5 6">
    <name type="scientific">Gilvimarinus algae</name>
    <dbReference type="NCBI Taxonomy" id="3058037"/>
    <lineage>
        <taxon>Bacteria</taxon>
        <taxon>Pseudomonadati</taxon>
        <taxon>Pseudomonadota</taxon>
        <taxon>Gammaproteobacteria</taxon>
        <taxon>Cellvibrionales</taxon>
        <taxon>Cellvibrionaceae</taxon>
        <taxon>Gilvimarinus</taxon>
    </lineage>
</organism>
<dbReference type="Gene3D" id="3.40.30.10">
    <property type="entry name" value="Glutaredoxin"/>
    <property type="match status" value="1"/>
</dbReference>
<evidence type="ECO:0000313" key="5">
    <source>
        <dbReference type="EMBL" id="MDO3383337.1"/>
    </source>
</evidence>
<comment type="caution">
    <text evidence="5">The sequence shown here is derived from an EMBL/GenBank/DDBJ whole genome shotgun (WGS) entry which is preliminary data.</text>
</comment>
<evidence type="ECO:0000259" key="3">
    <source>
        <dbReference type="PROSITE" id="PS50404"/>
    </source>
</evidence>
<evidence type="ECO:0000256" key="1">
    <source>
        <dbReference type="ARBA" id="ARBA00012452"/>
    </source>
</evidence>
<dbReference type="SFLD" id="SFLDG00358">
    <property type="entry name" value="Main_(cytGST)"/>
    <property type="match status" value="1"/>
</dbReference>
<evidence type="ECO:0000259" key="4">
    <source>
        <dbReference type="PROSITE" id="PS50405"/>
    </source>
</evidence>
<proteinExistence type="predicted"/>
<protein>
    <recommendedName>
        <fullName evidence="1">glutathione transferase</fullName>
        <ecNumber evidence="1">2.5.1.18</ecNumber>
    </recommendedName>
</protein>
<dbReference type="PROSITE" id="PS50404">
    <property type="entry name" value="GST_NTER"/>
    <property type="match status" value="1"/>
</dbReference>
<dbReference type="EC" id="2.5.1.18" evidence="1"/>
<dbReference type="Proteomes" id="UP001168380">
    <property type="component" value="Unassembled WGS sequence"/>
</dbReference>
<dbReference type="RefSeq" id="WP_302714106.1">
    <property type="nucleotide sequence ID" value="NZ_JAULRT010000060.1"/>
</dbReference>
<gene>
    <name evidence="5" type="ORF">QWI16_14235</name>
</gene>
<dbReference type="EMBL" id="JAULRT010000060">
    <property type="protein sequence ID" value="MDO3383337.1"/>
    <property type="molecule type" value="Genomic_DNA"/>
</dbReference>
<feature type="domain" description="GST N-terminal" evidence="3">
    <location>
        <begin position="3"/>
        <end position="85"/>
    </location>
</feature>
<evidence type="ECO:0000256" key="2">
    <source>
        <dbReference type="ARBA" id="ARBA00022679"/>
    </source>
</evidence>
<name>A0ABT8TLU2_9GAMM</name>
<dbReference type="InterPro" id="IPR004045">
    <property type="entry name" value="Glutathione_S-Trfase_N"/>
</dbReference>
<dbReference type="SUPFAM" id="SSF52833">
    <property type="entry name" value="Thioredoxin-like"/>
    <property type="match status" value="1"/>
</dbReference>
<keyword evidence="2" id="KW-0808">Transferase</keyword>
<dbReference type="CDD" id="cd00299">
    <property type="entry name" value="GST_C_family"/>
    <property type="match status" value="1"/>
</dbReference>
<sequence>MTDTVHIFGPTFSTFVRVVLLVCEEKGIPYTVGRIIDEKPAETHSPEHFKVHPFGKLPVMFHGDFVLAETASIVRYLDSTFGEETLQGNSAQQKAEVDQWCSLITHYVDYHVVRQFMLEQLIPKGENGEPRFDVITEKRPLAENALKIVEKQLGDKPYLVGREFTLADAMLAPMLFYNLDSPDFLNIVAHSNRLTAYTERLQRRESGTMILKPLSQSR</sequence>
<dbReference type="InterPro" id="IPR036249">
    <property type="entry name" value="Thioredoxin-like_sf"/>
</dbReference>
<dbReference type="Gene3D" id="1.20.1050.10">
    <property type="match status" value="1"/>
</dbReference>
<feature type="domain" description="GST C-terminal" evidence="4">
    <location>
        <begin position="90"/>
        <end position="218"/>
    </location>
</feature>